<dbReference type="Proteomes" id="UP000002215">
    <property type="component" value="Chromosome"/>
</dbReference>
<accession>A0A979GY79</accession>
<dbReference type="AlphaFoldDB" id="A0A979GY79"/>
<reference evidence="1 2" key="2">
    <citation type="journal article" date="2010" name="Stand. Genomic Sci.">
        <title>Complete genome sequence of Chitinophaga pinensis type strain (UQM 2034).</title>
        <authorList>
            <person name="Glavina Del Rio T."/>
            <person name="Abt B."/>
            <person name="Spring S."/>
            <person name="Lapidus A."/>
            <person name="Nolan M."/>
            <person name="Tice H."/>
            <person name="Copeland A."/>
            <person name="Cheng J.F."/>
            <person name="Chen F."/>
            <person name="Bruce D."/>
            <person name="Goodwin L."/>
            <person name="Pitluck S."/>
            <person name="Ivanova N."/>
            <person name="Mavromatis K."/>
            <person name="Mikhailova N."/>
            <person name="Pati A."/>
            <person name="Chen A."/>
            <person name="Palaniappan K."/>
            <person name="Land M."/>
            <person name="Hauser L."/>
            <person name="Chang Y.J."/>
            <person name="Jeffries C.D."/>
            <person name="Chain P."/>
            <person name="Saunders E."/>
            <person name="Detter J.C."/>
            <person name="Brettin T."/>
            <person name="Rohde M."/>
            <person name="Goker M."/>
            <person name="Bristow J."/>
            <person name="Eisen J.A."/>
            <person name="Markowitz V."/>
            <person name="Hugenholtz P."/>
            <person name="Kyrpides N.C."/>
            <person name="Klenk H.P."/>
            <person name="Lucas S."/>
        </authorList>
    </citation>
    <scope>NUCLEOTIDE SEQUENCE [LARGE SCALE GENOMIC DNA]</scope>
    <source>
        <strain evidence="2">ATCC 43595 / DSM 2588 / LMG 13176 / NBRC 15968 / NCIMB 11800 / UQM 2034</strain>
    </source>
</reference>
<evidence type="ECO:0000313" key="1">
    <source>
        <dbReference type="EMBL" id="ACU61730.1"/>
    </source>
</evidence>
<protein>
    <submittedName>
        <fullName evidence="1">Uncharacterized protein</fullName>
    </submittedName>
</protein>
<proteinExistence type="predicted"/>
<sequence length="35" mass="4086">MIGTNDLRELSRLIHQQNWSDKQFSFDKSMSATLS</sequence>
<evidence type="ECO:0000313" key="2">
    <source>
        <dbReference type="Proteomes" id="UP000002215"/>
    </source>
</evidence>
<name>A0A979GY79_CHIPD</name>
<gene>
    <name evidence="1" type="ordered locus">Cpin_4281</name>
</gene>
<organism evidence="1 2">
    <name type="scientific">Chitinophaga pinensis (strain ATCC 43595 / DSM 2588 / LMG 13176 / NBRC 15968 / NCIMB 11800 / UQM 2034)</name>
    <dbReference type="NCBI Taxonomy" id="485918"/>
    <lineage>
        <taxon>Bacteria</taxon>
        <taxon>Pseudomonadati</taxon>
        <taxon>Bacteroidota</taxon>
        <taxon>Chitinophagia</taxon>
        <taxon>Chitinophagales</taxon>
        <taxon>Chitinophagaceae</taxon>
        <taxon>Chitinophaga</taxon>
    </lineage>
</organism>
<dbReference type="KEGG" id="cpi:Cpin_4281"/>
<reference evidence="2" key="1">
    <citation type="submission" date="2009-08" db="EMBL/GenBank/DDBJ databases">
        <title>The complete genome of Chitinophaga pinensis DSM 2588.</title>
        <authorList>
            <consortium name="US DOE Joint Genome Institute (JGI-PGF)"/>
            <person name="Lucas S."/>
            <person name="Copeland A."/>
            <person name="Lapidus A."/>
            <person name="Glavina del Rio T."/>
            <person name="Dalin E."/>
            <person name="Tice H."/>
            <person name="Bruce D."/>
            <person name="Goodwin L."/>
            <person name="Pitluck S."/>
            <person name="Kyrpides N."/>
            <person name="Mavromatis K."/>
            <person name="Ivanova N."/>
            <person name="Mikhailova N."/>
            <person name="Sims D."/>
            <person name="Meinche L."/>
            <person name="Brettin T."/>
            <person name="Detter J.C."/>
            <person name="Han C."/>
            <person name="Larimer F."/>
            <person name="Land M."/>
            <person name="Hauser L."/>
            <person name="Markowitz V."/>
            <person name="Cheng J.-F."/>
            <person name="Hugenholtz P."/>
            <person name="Woyke T."/>
            <person name="Wu D."/>
            <person name="Spring S."/>
            <person name="Klenk H.-P."/>
            <person name="Eisen J.A."/>
        </authorList>
    </citation>
    <scope>NUCLEOTIDE SEQUENCE [LARGE SCALE GENOMIC DNA]</scope>
    <source>
        <strain evidence="2">ATCC 43595 / DSM 2588 / LMG 13176 / NBRC 15968 / NCIMB 11800 / UQM 2034</strain>
    </source>
</reference>
<dbReference type="EMBL" id="CP001699">
    <property type="protein sequence ID" value="ACU61730.1"/>
    <property type="molecule type" value="Genomic_DNA"/>
</dbReference>